<sequence>MQLRKMANHPLLHGQHYTTTKLAAMSRLMLKSVIALTLGPIRSRPTVTQIKEDMEVMTDFELHRLCLQYPSVQDYQLNTDMLLDSGKLSLLTQLLTSLKKQGDRVVLFSQFTMMLDILEVFLKHVKHRYIRLDGSMPMFDRIMLIDQCNTELDIFVFLMSTKAGCLDINLTSANVVILHDIDCNPYNDRQAEDRCHCVGQIRQLRIDNFINMSHCELEDITMHLNDRISSTRRVLELRTIAKDQDKRIILGKIGQDVLAIDGLLDQFEKCVGRQKDLLKHLKELEGFFQEDVQDGKHLRDNMPTHMPRKGQPAVHGRGPVGQSGPVDVQPVQQEHPRKTSKNQIREMEFITSPEFDTIPQYMKGRLTYDQLNTAVESINTAVTGKYKILHQPAKTLNNATRKLHQRFKEEENKDTKGLFFIVEADIKEFTQMKVDKRFQGILNMLRHCQRLREQRGGGITRYVLL</sequence>
<dbReference type="PANTHER" id="PTHR28573:SF1">
    <property type="entry name" value="SPINDLE AND KINETOCHORE-ASSOCIATED PROTEIN 1"/>
    <property type="match status" value="1"/>
</dbReference>
<dbReference type="GO" id="GO:0016787">
    <property type="term" value="F:hydrolase activity"/>
    <property type="evidence" value="ECO:0007669"/>
    <property type="project" value="UniProtKB-KW"/>
</dbReference>
<keyword evidence="3" id="KW-0175">Coiled coil</keyword>
<dbReference type="InterPro" id="IPR027417">
    <property type="entry name" value="P-loop_NTPase"/>
</dbReference>
<dbReference type="PROSITE" id="PS51194">
    <property type="entry name" value="HELICASE_CTER"/>
    <property type="match status" value="1"/>
</dbReference>
<keyword evidence="2" id="KW-0378">Hydrolase</keyword>
<dbReference type="GO" id="GO:0007059">
    <property type="term" value="P:chromosome segregation"/>
    <property type="evidence" value="ECO:0007669"/>
    <property type="project" value="InterPro"/>
</dbReference>
<dbReference type="InterPro" id="IPR001650">
    <property type="entry name" value="Helicase_C-like"/>
</dbReference>
<dbReference type="GO" id="GO:0008017">
    <property type="term" value="F:microtubule binding"/>
    <property type="evidence" value="ECO:0007669"/>
    <property type="project" value="InterPro"/>
</dbReference>
<dbReference type="SMART" id="SM00490">
    <property type="entry name" value="HELICc"/>
    <property type="match status" value="1"/>
</dbReference>
<evidence type="ECO:0000256" key="3">
    <source>
        <dbReference type="ARBA" id="ARBA00023054"/>
    </source>
</evidence>
<evidence type="ECO:0000313" key="9">
    <source>
        <dbReference type="Proteomes" id="UP001356427"/>
    </source>
</evidence>
<proteinExistence type="inferred from homology"/>
<name>A0AAN8LSR9_9TELE</name>
<evidence type="ECO:0000256" key="2">
    <source>
        <dbReference type="ARBA" id="ARBA00022801"/>
    </source>
</evidence>
<dbReference type="EMBL" id="JAGTTL010000011">
    <property type="protein sequence ID" value="KAK6315884.1"/>
    <property type="molecule type" value="Genomic_DNA"/>
</dbReference>
<protein>
    <recommendedName>
        <fullName evidence="4">SKA complex subunit 1</fullName>
    </recommendedName>
    <alternativeName>
        <fullName evidence="5">Spindle and kinetochore-associated protein 1</fullName>
    </alternativeName>
</protein>
<accession>A0AAN8LSR9</accession>
<comment type="caution">
    <text evidence="8">The sequence shown here is derived from an EMBL/GenBank/DDBJ whole genome shotgun (WGS) entry which is preliminary data.</text>
</comment>
<dbReference type="GO" id="GO:0000278">
    <property type="term" value="P:mitotic cell cycle"/>
    <property type="evidence" value="ECO:0007669"/>
    <property type="project" value="TreeGrafter"/>
</dbReference>
<dbReference type="InterPro" id="IPR009829">
    <property type="entry name" value="SKA1"/>
</dbReference>
<dbReference type="Gene3D" id="1.10.10.1890">
    <property type="entry name" value="Ska1 microtubule binding domain-like"/>
    <property type="match status" value="1"/>
</dbReference>
<feature type="region of interest" description="Disordered" evidence="6">
    <location>
        <begin position="301"/>
        <end position="342"/>
    </location>
</feature>
<evidence type="ECO:0000256" key="5">
    <source>
        <dbReference type="ARBA" id="ARBA00047202"/>
    </source>
</evidence>
<evidence type="ECO:0000256" key="6">
    <source>
        <dbReference type="SAM" id="MobiDB-lite"/>
    </source>
</evidence>
<dbReference type="GO" id="GO:0031110">
    <property type="term" value="P:regulation of microtubule polymerization or depolymerization"/>
    <property type="evidence" value="ECO:0007669"/>
    <property type="project" value="TreeGrafter"/>
</dbReference>
<dbReference type="Gene3D" id="3.40.50.300">
    <property type="entry name" value="P-loop containing nucleotide triphosphate hydrolases"/>
    <property type="match status" value="1"/>
</dbReference>
<evidence type="ECO:0000313" key="8">
    <source>
        <dbReference type="EMBL" id="KAK6315884.1"/>
    </source>
</evidence>
<organism evidence="8 9">
    <name type="scientific">Coregonus suidteri</name>
    <dbReference type="NCBI Taxonomy" id="861788"/>
    <lineage>
        <taxon>Eukaryota</taxon>
        <taxon>Metazoa</taxon>
        <taxon>Chordata</taxon>
        <taxon>Craniata</taxon>
        <taxon>Vertebrata</taxon>
        <taxon>Euteleostomi</taxon>
        <taxon>Actinopterygii</taxon>
        <taxon>Neopterygii</taxon>
        <taxon>Teleostei</taxon>
        <taxon>Protacanthopterygii</taxon>
        <taxon>Salmoniformes</taxon>
        <taxon>Salmonidae</taxon>
        <taxon>Coregoninae</taxon>
        <taxon>Coregonus</taxon>
    </lineage>
</organism>
<keyword evidence="9" id="KW-1185">Reference proteome</keyword>
<dbReference type="Gene3D" id="6.10.250.1370">
    <property type="match status" value="1"/>
</dbReference>
<evidence type="ECO:0000256" key="4">
    <source>
        <dbReference type="ARBA" id="ARBA00047182"/>
    </source>
</evidence>
<evidence type="ECO:0000256" key="1">
    <source>
        <dbReference type="ARBA" id="ARBA00006836"/>
    </source>
</evidence>
<dbReference type="AlphaFoldDB" id="A0AAN8LSR9"/>
<dbReference type="Pfam" id="PF00271">
    <property type="entry name" value="Helicase_C"/>
    <property type="match status" value="1"/>
</dbReference>
<reference evidence="8 9" key="1">
    <citation type="submission" date="2021-04" db="EMBL/GenBank/DDBJ databases">
        <authorList>
            <person name="De Guttry C."/>
            <person name="Zahm M."/>
            <person name="Klopp C."/>
            <person name="Cabau C."/>
            <person name="Louis A."/>
            <person name="Berthelot C."/>
            <person name="Parey E."/>
            <person name="Roest Crollius H."/>
            <person name="Montfort J."/>
            <person name="Robinson-Rechavi M."/>
            <person name="Bucao C."/>
            <person name="Bouchez O."/>
            <person name="Gislard M."/>
            <person name="Lluch J."/>
            <person name="Milhes M."/>
            <person name="Lampietro C."/>
            <person name="Lopez Roques C."/>
            <person name="Donnadieu C."/>
            <person name="Braasch I."/>
            <person name="Desvignes T."/>
            <person name="Postlethwait J."/>
            <person name="Bobe J."/>
            <person name="Wedekind C."/>
            <person name="Guiguen Y."/>
        </authorList>
    </citation>
    <scope>NUCLEOTIDE SEQUENCE [LARGE SCALE GENOMIC DNA]</scope>
    <source>
        <strain evidence="8">Cs_M1</strain>
        <tissue evidence="8">Blood</tissue>
    </source>
</reference>
<feature type="domain" description="Helicase C-terminal" evidence="7">
    <location>
        <begin position="90"/>
        <end position="248"/>
    </location>
</feature>
<comment type="similarity">
    <text evidence="1">Belongs to the SKA1 family.</text>
</comment>
<dbReference type="GO" id="GO:0072686">
    <property type="term" value="C:mitotic spindle"/>
    <property type="evidence" value="ECO:0007669"/>
    <property type="project" value="TreeGrafter"/>
</dbReference>
<gene>
    <name evidence="8" type="ORF">J4Q44_G00134080</name>
</gene>
<dbReference type="CDD" id="cd18793">
    <property type="entry name" value="SF2_C_SNF"/>
    <property type="match status" value="1"/>
</dbReference>
<dbReference type="PANTHER" id="PTHR28573">
    <property type="entry name" value="SPINDLE AND KINETOCHORE-ASSOCIATED PROTEIN 1"/>
    <property type="match status" value="1"/>
</dbReference>
<dbReference type="GO" id="GO:0005876">
    <property type="term" value="C:spindle microtubule"/>
    <property type="evidence" value="ECO:0007669"/>
    <property type="project" value="TreeGrafter"/>
</dbReference>
<dbReference type="GO" id="GO:0000940">
    <property type="term" value="C:outer kinetochore"/>
    <property type="evidence" value="ECO:0007669"/>
    <property type="project" value="TreeGrafter"/>
</dbReference>
<dbReference type="FunFam" id="1.10.10.1890:FF:000002">
    <property type="entry name" value="Spindle and kinetochore-associated protein 1"/>
    <property type="match status" value="1"/>
</dbReference>
<dbReference type="InterPro" id="IPR049730">
    <property type="entry name" value="SNF2/RAD54-like_C"/>
</dbReference>
<dbReference type="GO" id="GO:0051301">
    <property type="term" value="P:cell division"/>
    <property type="evidence" value="ECO:0007669"/>
    <property type="project" value="InterPro"/>
</dbReference>
<dbReference type="InterPro" id="IPR042031">
    <property type="entry name" value="SKA1_MBD_sf"/>
</dbReference>
<dbReference type="Pfam" id="PF07160">
    <property type="entry name" value="SKA1"/>
    <property type="match status" value="1"/>
</dbReference>
<dbReference type="Proteomes" id="UP001356427">
    <property type="component" value="Unassembled WGS sequence"/>
</dbReference>
<evidence type="ECO:0000259" key="7">
    <source>
        <dbReference type="PROSITE" id="PS51194"/>
    </source>
</evidence>
<dbReference type="SUPFAM" id="SSF52540">
    <property type="entry name" value="P-loop containing nucleoside triphosphate hydrolases"/>
    <property type="match status" value="1"/>
</dbReference>